<dbReference type="GO" id="GO:0016788">
    <property type="term" value="F:hydrolase activity, acting on ester bonds"/>
    <property type="evidence" value="ECO:0007669"/>
    <property type="project" value="InterPro"/>
</dbReference>
<evidence type="ECO:0000256" key="3">
    <source>
        <dbReference type="ARBA" id="ARBA00022759"/>
    </source>
</evidence>
<dbReference type="GO" id="GO:0006308">
    <property type="term" value="P:DNA catabolic process"/>
    <property type="evidence" value="ECO:0007669"/>
    <property type="project" value="InterPro"/>
</dbReference>
<dbReference type="GO" id="GO:0004519">
    <property type="term" value="F:endonuclease activity"/>
    <property type="evidence" value="ECO:0007669"/>
    <property type="project" value="UniProtKB-KW"/>
</dbReference>
<dbReference type="PANTHER" id="PTHR33146:SF10">
    <property type="entry name" value="STRAND-SPECIFIC NUCLEASE, PUTATIVE-RELATED"/>
    <property type="match status" value="1"/>
</dbReference>
<evidence type="ECO:0000256" key="2">
    <source>
        <dbReference type="ARBA" id="ARBA00022723"/>
    </source>
</evidence>
<dbReference type="GO" id="GO:0046872">
    <property type="term" value="F:metal ion binding"/>
    <property type="evidence" value="ECO:0007669"/>
    <property type="project" value="UniProtKB-KW"/>
</dbReference>
<evidence type="ECO:0000256" key="6">
    <source>
        <dbReference type="ARBA" id="ARBA00023180"/>
    </source>
</evidence>
<evidence type="ECO:0000313" key="8">
    <source>
        <dbReference type="Proteomes" id="UP000003688"/>
    </source>
</evidence>
<dbReference type="STRING" id="320771.Cflav_PD3307"/>
<gene>
    <name evidence="7" type="ORF">Cflav_PD3307</name>
</gene>
<evidence type="ECO:0000313" key="7">
    <source>
        <dbReference type="EMBL" id="EEF60248.1"/>
    </source>
</evidence>
<dbReference type="EMBL" id="ABOX02000019">
    <property type="protein sequence ID" value="EEF60248.1"/>
    <property type="molecule type" value="Genomic_DNA"/>
</dbReference>
<dbReference type="CDD" id="cd11010">
    <property type="entry name" value="S1-P1_nuclease"/>
    <property type="match status" value="1"/>
</dbReference>
<keyword evidence="6" id="KW-0325">Glycoprotein</keyword>
<name>B9XJ21_PEDPL</name>
<dbReference type="PANTHER" id="PTHR33146">
    <property type="entry name" value="ENDONUCLEASE 4"/>
    <property type="match status" value="1"/>
</dbReference>
<dbReference type="Gene3D" id="1.10.575.10">
    <property type="entry name" value="P1 Nuclease"/>
    <property type="match status" value="1"/>
</dbReference>
<reference evidence="7 8" key="1">
    <citation type="journal article" date="2011" name="J. Bacteriol.">
        <title>Genome sequence of 'Pedosphaera parvula' Ellin514, an aerobic Verrucomicrobial isolate from pasture soil.</title>
        <authorList>
            <person name="Kant R."/>
            <person name="van Passel M.W."/>
            <person name="Sangwan P."/>
            <person name="Palva A."/>
            <person name="Lucas S."/>
            <person name="Copeland A."/>
            <person name="Lapidus A."/>
            <person name="Glavina Del Rio T."/>
            <person name="Dalin E."/>
            <person name="Tice H."/>
            <person name="Bruce D."/>
            <person name="Goodwin L."/>
            <person name="Pitluck S."/>
            <person name="Chertkov O."/>
            <person name="Larimer F.W."/>
            <person name="Land M.L."/>
            <person name="Hauser L."/>
            <person name="Brettin T.S."/>
            <person name="Detter J.C."/>
            <person name="Han S."/>
            <person name="de Vos W.M."/>
            <person name="Janssen P.H."/>
            <person name="Smidt H."/>
        </authorList>
    </citation>
    <scope>NUCLEOTIDE SEQUENCE [LARGE SCALE GENOMIC DNA]</scope>
    <source>
        <strain evidence="7 8">Ellin514</strain>
    </source>
</reference>
<protein>
    <submittedName>
        <fullName evidence="7">S1/P1 nuclease</fullName>
    </submittedName>
</protein>
<keyword evidence="3" id="KW-0255">Endonuclease</keyword>
<evidence type="ECO:0000256" key="4">
    <source>
        <dbReference type="ARBA" id="ARBA00022801"/>
    </source>
</evidence>
<dbReference type="SUPFAM" id="SSF48537">
    <property type="entry name" value="Phospholipase C/P1 nuclease"/>
    <property type="match status" value="1"/>
</dbReference>
<keyword evidence="4" id="KW-0378">Hydrolase</keyword>
<keyword evidence="1" id="KW-0540">Nuclease</keyword>
<dbReference type="Proteomes" id="UP000003688">
    <property type="component" value="Unassembled WGS sequence"/>
</dbReference>
<dbReference type="InterPro" id="IPR008947">
    <property type="entry name" value="PLipase_C/P1_nuclease_dom_sf"/>
</dbReference>
<sequence length="377" mass="40431">MDQDHATFCMRQKAARKHFPAGMLLRLVACFWLCCGFPNCAGAWDAEGHMVVAQIGYNHLDPAVKAKCDALISVALTNVSSQNNTFVTAACWADDNKAALGTAIWHYIDLPFSLDGTPTNGVAPASTNVVFAIRQCVATLQSTNATQIDQAISLRYLIHFVGDIQQPLHASTAVSASSPGGDAGGNSFSLSGYWNNLHSLWDAGGGYLTNSISRPLTAGGQSIIDGKVSAIEVAYPFTSNIGVIPNPMDWANESWGLAQNVAYAGLTRSSTPSVGYLTTVQNTTQQRMSQGGHRLANLLNTIYSTSPFSLSLLSHANGNFSFTWSAIQGRTYRVQWKSQLDGAGWNNLADIVAATNSVSFTNTVTQTGRFYRVMAVE</sequence>
<dbReference type="Pfam" id="PF02265">
    <property type="entry name" value="S1-P1_nuclease"/>
    <property type="match status" value="1"/>
</dbReference>
<evidence type="ECO:0000256" key="5">
    <source>
        <dbReference type="ARBA" id="ARBA00023157"/>
    </source>
</evidence>
<keyword evidence="2" id="KW-0479">Metal-binding</keyword>
<dbReference type="InterPro" id="IPR003154">
    <property type="entry name" value="S1/P1nuclease"/>
</dbReference>
<dbReference type="GO" id="GO:0003676">
    <property type="term" value="F:nucleic acid binding"/>
    <property type="evidence" value="ECO:0007669"/>
    <property type="project" value="InterPro"/>
</dbReference>
<organism evidence="7 8">
    <name type="scientific">Pedosphaera parvula (strain Ellin514)</name>
    <dbReference type="NCBI Taxonomy" id="320771"/>
    <lineage>
        <taxon>Bacteria</taxon>
        <taxon>Pseudomonadati</taxon>
        <taxon>Verrucomicrobiota</taxon>
        <taxon>Pedosphaerae</taxon>
        <taxon>Pedosphaerales</taxon>
        <taxon>Pedosphaeraceae</taxon>
        <taxon>Pedosphaera</taxon>
    </lineage>
</organism>
<evidence type="ECO:0000256" key="1">
    <source>
        <dbReference type="ARBA" id="ARBA00022722"/>
    </source>
</evidence>
<accession>B9XJ21</accession>
<proteinExistence type="predicted"/>
<keyword evidence="5" id="KW-1015">Disulfide bond</keyword>
<comment type="caution">
    <text evidence="7">The sequence shown here is derived from an EMBL/GenBank/DDBJ whole genome shotgun (WGS) entry which is preliminary data.</text>
</comment>
<keyword evidence="8" id="KW-1185">Reference proteome</keyword>
<dbReference type="AlphaFoldDB" id="B9XJ21"/>